<feature type="chain" id="PRO_5025424034" evidence="2">
    <location>
        <begin position="26"/>
        <end position="407"/>
    </location>
</feature>
<dbReference type="EMBL" id="JAAGRN010000003">
    <property type="protein sequence ID" value="NDY82680.1"/>
    <property type="molecule type" value="Genomic_DNA"/>
</dbReference>
<evidence type="ECO:0000313" key="3">
    <source>
        <dbReference type="EMBL" id="NDY82680.1"/>
    </source>
</evidence>
<protein>
    <submittedName>
        <fullName evidence="3">Uncharacterized protein</fullName>
    </submittedName>
</protein>
<feature type="signal peptide" evidence="2">
    <location>
        <begin position="1"/>
        <end position="25"/>
    </location>
</feature>
<organism evidence="3">
    <name type="scientific">Sheuella amnicola</name>
    <dbReference type="NCBI Taxonomy" id="2707330"/>
    <lineage>
        <taxon>Bacteria</taxon>
        <taxon>Pseudomonadati</taxon>
        <taxon>Pseudomonadota</taxon>
        <taxon>Betaproteobacteria</taxon>
        <taxon>Burkholderiales</taxon>
        <taxon>Alcaligenaceae</taxon>
        <taxon>Sheuella</taxon>
    </lineage>
</organism>
<dbReference type="RefSeq" id="WP_163652347.1">
    <property type="nucleotide sequence ID" value="NZ_JAAGRN010000003.1"/>
</dbReference>
<comment type="caution">
    <text evidence="3">The sequence shown here is derived from an EMBL/GenBank/DDBJ whole genome shotgun (WGS) entry which is preliminary data.</text>
</comment>
<dbReference type="AlphaFoldDB" id="A0A6B2QWA3"/>
<evidence type="ECO:0000256" key="1">
    <source>
        <dbReference type="SAM" id="MobiDB-lite"/>
    </source>
</evidence>
<accession>A0A6B2QWA3</accession>
<proteinExistence type="predicted"/>
<name>A0A6B2QWA3_9BURK</name>
<gene>
    <name evidence="3" type="ORF">G3I67_05470</name>
</gene>
<feature type="region of interest" description="Disordered" evidence="1">
    <location>
        <begin position="47"/>
        <end position="74"/>
    </location>
</feature>
<keyword evidence="2" id="KW-0732">Signal</keyword>
<evidence type="ECO:0000256" key="2">
    <source>
        <dbReference type="SAM" id="SignalP"/>
    </source>
</evidence>
<sequence length="407" mass="44946">MKDQKIFVRLIVGLCGVLFCGMALSQGADHSTSFLISAVTTPAINSKPIPAATSSDTTTTATVTTTPNSPPQLQLTPTQKIADLLAGKQPPSGLPENLQNSAKWPVYADAVKTNWDLYTQKIGVPMSDWAKQQVPMTSDTVFYPFSGPDFTTVHQLFPNAKRYVMVAMQTAGRPLDLAALTATTTDPNLDLLTSAWKHYGTHGFFVTEYLDKYLYSTQARIGASTFLSTFLTLHGFRVDRVVPIQVLPNGEVEELSPDSEKWRSVRFNASKDGKNIVLDYLKIDLSNEGFAKSPENLEFVRRESKQPVLFKAASHLPQNNNFSLIANEVLNNAPLIVQDETGIKYSSLINSYDVALYGKFVVAHHAFTSYHGDLAKGFAQRNDVKPLTFRFGYFKDGNYAVIVASRK</sequence>
<reference evidence="3" key="1">
    <citation type="submission" date="2020-02" db="EMBL/GenBank/DDBJ databases">
        <authorList>
            <person name="Chen W.-M."/>
        </authorList>
    </citation>
    <scope>NUCLEOTIDE SEQUENCE</scope>
    <source>
        <strain evidence="3">NBD-18</strain>
    </source>
</reference>
<feature type="compositionally biased region" description="Low complexity" evidence="1">
    <location>
        <begin position="48"/>
        <end position="67"/>
    </location>
</feature>